<gene>
    <name evidence="2" type="ORF">Goari_010709</name>
</gene>
<dbReference type="AlphaFoldDB" id="A0A7J8Y1N0"/>
<dbReference type="SUPFAM" id="SSF49441">
    <property type="entry name" value="Cytochrome f, large domain"/>
    <property type="match status" value="1"/>
</dbReference>
<evidence type="ECO:0000313" key="2">
    <source>
        <dbReference type="EMBL" id="MBA0693210.1"/>
    </source>
</evidence>
<dbReference type="GO" id="GO:0042651">
    <property type="term" value="C:thylakoid membrane"/>
    <property type="evidence" value="ECO:0007669"/>
    <property type="project" value="InterPro"/>
</dbReference>
<keyword evidence="3" id="KW-1185">Reference proteome</keyword>
<dbReference type="GO" id="GO:0005506">
    <property type="term" value="F:iron ion binding"/>
    <property type="evidence" value="ECO:0007669"/>
    <property type="project" value="InterPro"/>
</dbReference>
<dbReference type="Pfam" id="PF16639">
    <property type="entry name" value="Apocytochr_F_N"/>
    <property type="match status" value="1"/>
</dbReference>
<reference evidence="2 3" key="1">
    <citation type="journal article" date="2019" name="Genome Biol. Evol.">
        <title>Insights into the evolution of the New World diploid cottons (Gossypium, subgenus Houzingenia) based on genome sequencing.</title>
        <authorList>
            <person name="Grover C.E."/>
            <person name="Arick M.A. 2nd"/>
            <person name="Thrash A."/>
            <person name="Conover J.L."/>
            <person name="Sanders W.S."/>
            <person name="Peterson D.G."/>
            <person name="Frelichowski J.E."/>
            <person name="Scheffler J.A."/>
            <person name="Scheffler B.E."/>
            <person name="Wendel J.F."/>
        </authorList>
    </citation>
    <scope>NUCLEOTIDE SEQUENCE [LARGE SCALE GENOMIC DNA]</scope>
    <source>
        <strain evidence="2">185</strain>
        <tissue evidence="2">Leaf</tissue>
    </source>
</reference>
<feature type="domain" description="Cytochrome f large" evidence="1">
    <location>
        <begin position="2"/>
        <end position="31"/>
    </location>
</feature>
<dbReference type="Gene3D" id="2.60.40.830">
    <property type="entry name" value="Cytochrome f large domain"/>
    <property type="match status" value="1"/>
</dbReference>
<name>A0A7J8Y1N0_GOSAI</name>
<dbReference type="GO" id="GO:0015979">
    <property type="term" value="P:photosynthesis"/>
    <property type="evidence" value="ECO:0007669"/>
    <property type="project" value="InterPro"/>
</dbReference>
<proteinExistence type="predicted"/>
<sequence length="31" mass="3252">MQLKQVLANGKKGALNVGVVLILPEGFELAT</sequence>
<dbReference type="InterPro" id="IPR036826">
    <property type="entry name" value="Cyt_f_lg_dom_sf"/>
</dbReference>
<organism evidence="2 3">
    <name type="scientific">Gossypium aridum</name>
    <name type="common">American cotton</name>
    <name type="synonym">Erioxylum aridum</name>
    <dbReference type="NCBI Taxonomy" id="34290"/>
    <lineage>
        <taxon>Eukaryota</taxon>
        <taxon>Viridiplantae</taxon>
        <taxon>Streptophyta</taxon>
        <taxon>Embryophyta</taxon>
        <taxon>Tracheophyta</taxon>
        <taxon>Spermatophyta</taxon>
        <taxon>Magnoliopsida</taxon>
        <taxon>eudicotyledons</taxon>
        <taxon>Gunneridae</taxon>
        <taxon>Pentapetalae</taxon>
        <taxon>rosids</taxon>
        <taxon>malvids</taxon>
        <taxon>Malvales</taxon>
        <taxon>Malvaceae</taxon>
        <taxon>Malvoideae</taxon>
        <taxon>Gossypium</taxon>
    </lineage>
</organism>
<accession>A0A7J8Y1N0</accession>
<evidence type="ECO:0000313" key="3">
    <source>
        <dbReference type="Proteomes" id="UP000593577"/>
    </source>
</evidence>
<dbReference type="EMBL" id="JABFAA010000009">
    <property type="protein sequence ID" value="MBA0693210.1"/>
    <property type="molecule type" value="Genomic_DNA"/>
</dbReference>
<dbReference type="InterPro" id="IPR024094">
    <property type="entry name" value="Cyt_f_lg_dom"/>
</dbReference>
<evidence type="ECO:0000259" key="1">
    <source>
        <dbReference type="Pfam" id="PF16639"/>
    </source>
</evidence>
<dbReference type="PROSITE" id="PS51010">
    <property type="entry name" value="CYTF"/>
    <property type="match status" value="1"/>
</dbReference>
<comment type="caution">
    <text evidence="2">The sequence shown here is derived from an EMBL/GenBank/DDBJ whole genome shotgun (WGS) entry which is preliminary data.</text>
</comment>
<dbReference type="GO" id="GO:0020037">
    <property type="term" value="F:heme binding"/>
    <property type="evidence" value="ECO:0007669"/>
    <property type="project" value="InterPro"/>
</dbReference>
<protein>
    <recommendedName>
        <fullName evidence="1">Cytochrome f large domain-containing protein</fullName>
    </recommendedName>
</protein>
<dbReference type="GO" id="GO:0009055">
    <property type="term" value="F:electron transfer activity"/>
    <property type="evidence" value="ECO:0007669"/>
    <property type="project" value="InterPro"/>
</dbReference>
<dbReference type="Proteomes" id="UP000593577">
    <property type="component" value="Unassembled WGS sequence"/>
</dbReference>
<dbReference type="InterPro" id="IPR002325">
    <property type="entry name" value="Cyt_f"/>
</dbReference>